<name>A0ABX8DJX7_9PSED</name>
<organism evidence="1 2">
    <name type="scientific">Pseudomonas qingdaonensis</name>
    <dbReference type="NCBI Taxonomy" id="2056231"/>
    <lineage>
        <taxon>Bacteria</taxon>
        <taxon>Pseudomonadati</taxon>
        <taxon>Pseudomonadota</taxon>
        <taxon>Gammaproteobacteria</taxon>
        <taxon>Pseudomonadales</taxon>
        <taxon>Pseudomonadaceae</taxon>
        <taxon>Pseudomonas</taxon>
    </lineage>
</organism>
<dbReference type="GeneID" id="87481419"/>
<proteinExistence type="predicted"/>
<protein>
    <submittedName>
        <fullName evidence="1">Uncharacterized protein</fullName>
    </submittedName>
</protein>
<evidence type="ECO:0000313" key="2">
    <source>
        <dbReference type="Proteomes" id="UP000678154"/>
    </source>
</evidence>
<keyword evidence="2" id="KW-1185">Reference proteome</keyword>
<evidence type="ECO:0000313" key="1">
    <source>
        <dbReference type="EMBL" id="QVL16597.1"/>
    </source>
</evidence>
<sequence length="59" mass="6563">MGRSRHCTKSTVLTVASTFTRAPGVNLGYIGGRAEQVVFVRGFDRLPVPVYIRGIYIFM</sequence>
<dbReference type="Proteomes" id="UP000678154">
    <property type="component" value="Chromosome"/>
</dbReference>
<dbReference type="RefSeq" id="WP_058540718.1">
    <property type="nucleotide sequence ID" value="NZ_BQHV01000001.1"/>
</dbReference>
<reference evidence="1 2" key="1">
    <citation type="journal article" date="2016" name="J. Hazard. Mater.">
        <title>A newly isolated Pseudomonas putida S-1 strain for batch-mode-propanethiol degradation and continuous treatment of propanethiol-containing waste gas.</title>
        <authorList>
            <person name="Chen D.Z."/>
            <person name="Sun Y.M."/>
            <person name="Han L.M."/>
            <person name="Chen J."/>
            <person name="Ye J.X."/>
            <person name="Chen J.M."/>
        </authorList>
    </citation>
    <scope>NUCLEOTIDE SEQUENCE [LARGE SCALE GENOMIC DNA]</scope>
    <source>
        <strain evidence="1 2">S-1</strain>
    </source>
</reference>
<accession>A0ABX8DJX7</accession>
<dbReference type="EMBL" id="CP074676">
    <property type="protein sequence ID" value="QVL16597.1"/>
    <property type="molecule type" value="Genomic_DNA"/>
</dbReference>
<gene>
    <name evidence="1" type="ORF">KH389_14260</name>
</gene>